<sequence length="60" mass="7153">MTQTKNCQNNLKDLQECHWCLLHQILSPPAGDHRKHHPTAKAVCYTDTWWSKIKQIRNER</sequence>
<organism evidence="1">
    <name type="scientific">Anguilla anguilla</name>
    <name type="common">European freshwater eel</name>
    <name type="synonym">Muraena anguilla</name>
    <dbReference type="NCBI Taxonomy" id="7936"/>
    <lineage>
        <taxon>Eukaryota</taxon>
        <taxon>Metazoa</taxon>
        <taxon>Chordata</taxon>
        <taxon>Craniata</taxon>
        <taxon>Vertebrata</taxon>
        <taxon>Euteleostomi</taxon>
        <taxon>Actinopterygii</taxon>
        <taxon>Neopterygii</taxon>
        <taxon>Teleostei</taxon>
        <taxon>Anguilliformes</taxon>
        <taxon>Anguillidae</taxon>
        <taxon>Anguilla</taxon>
    </lineage>
</organism>
<proteinExistence type="predicted"/>
<reference evidence="1" key="1">
    <citation type="submission" date="2014-11" db="EMBL/GenBank/DDBJ databases">
        <authorList>
            <person name="Amaro Gonzalez C."/>
        </authorList>
    </citation>
    <scope>NUCLEOTIDE SEQUENCE</scope>
</reference>
<evidence type="ECO:0000313" key="1">
    <source>
        <dbReference type="EMBL" id="JAI04418.1"/>
    </source>
</evidence>
<dbReference type="EMBL" id="GBXM01004160">
    <property type="protein sequence ID" value="JAI04418.1"/>
    <property type="molecule type" value="Transcribed_RNA"/>
</dbReference>
<reference evidence="1" key="2">
    <citation type="journal article" date="2015" name="Fish Shellfish Immunol.">
        <title>Early steps in the European eel (Anguilla anguilla)-Vibrio vulnificus interaction in the gills: Role of the RtxA13 toxin.</title>
        <authorList>
            <person name="Callol A."/>
            <person name="Pajuelo D."/>
            <person name="Ebbesson L."/>
            <person name="Teles M."/>
            <person name="MacKenzie S."/>
            <person name="Amaro C."/>
        </authorList>
    </citation>
    <scope>NUCLEOTIDE SEQUENCE</scope>
</reference>
<dbReference type="AlphaFoldDB" id="A0A0E9XNV1"/>
<name>A0A0E9XNV1_ANGAN</name>
<accession>A0A0E9XNV1</accession>
<protein>
    <submittedName>
        <fullName evidence="1">Uncharacterized protein</fullName>
    </submittedName>
</protein>